<sequence>MDIINLTPHTLNIFDEQGRETLEIEPSGQTARVETTRKKVDEVAGVPIYETTTDEVVGLPEPKEDDTLYVVSGFVCSEVDRSDVVSPGELIRNDDGNPIGAKGFSR</sequence>
<reference evidence="2" key="1">
    <citation type="submission" date="2022-08" db="EMBL/GenBank/DDBJ databases">
        <title>Genomic Encyclopedia of Type Strains, Phase V (KMG-V): Genome sequencing to study the core and pangenomes of soil and plant-associated prokaryotes.</title>
        <authorList>
            <person name="Whitman W."/>
        </authorList>
    </citation>
    <scope>NUCLEOTIDE SEQUENCE</scope>
    <source>
        <strain evidence="2">SP3002</strain>
    </source>
</reference>
<dbReference type="AlphaFoldDB" id="A0AAW5P8L4"/>
<gene>
    <name evidence="2" type="ORF">GGP99_001773</name>
</gene>
<protein>
    <submittedName>
        <fullName evidence="2">Uncharacterized protein</fullName>
    </submittedName>
</protein>
<proteinExistence type="predicted"/>
<evidence type="ECO:0000313" key="3">
    <source>
        <dbReference type="Proteomes" id="UP001155110"/>
    </source>
</evidence>
<evidence type="ECO:0000313" key="2">
    <source>
        <dbReference type="EMBL" id="MCS4157809.1"/>
    </source>
</evidence>
<dbReference type="RefSeq" id="WP_259258337.1">
    <property type="nucleotide sequence ID" value="NZ_JANTZM010000007.1"/>
</dbReference>
<dbReference type="Proteomes" id="UP001155110">
    <property type="component" value="Unassembled WGS sequence"/>
</dbReference>
<organism evidence="2 3">
    <name type="scientific">Salinibacter ruber</name>
    <dbReference type="NCBI Taxonomy" id="146919"/>
    <lineage>
        <taxon>Bacteria</taxon>
        <taxon>Pseudomonadati</taxon>
        <taxon>Rhodothermota</taxon>
        <taxon>Rhodothermia</taxon>
        <taxon>Rhodothermales</taxon>
        <taxon>Salinibacteraceae</taxon>
        <taxon>Salinibacter</taxon>
    </lineage>
</organism>
<comment type="caution">
    <text evidence="2">The sequence shown here is derived from an EMBL/GenBank/DDBJ whole genome shotgun (WGS) entry which is preliminary data.</text>
</comment>
<accession>A0AAW5P8L4</accession>
<feature type="region of interest" description="Disordered" evidence="1">
    <location>
        <begin position="86"/>
        <end position="106"/>
    </location>
</feature>
<name>A0AAW5P8L4_9BACT</name>
<dbReference type="EMBL" id="JANTZM010000007">
    <property type="protein sequence ID" value="MCS4157809.1"/>
    <property type="molecule type" value="Genomic_DNA"/>
</dbReference>
<evidence type="ECO:0000256" key="1">
    <source>
        <dbReference type="SAM" id="MobiDB-lite"/>
    </source>
</evidence>